<organism evidence="1 2">
    <name type="scientific">Ureaplasma diversum</name>
    <dbReference type="NCBI Taxonomy" id="42094"/>
    <lineage>
        <taxon>Bacteria</taxon>
        <taxon>Bacillati</taxon>
        <taxon>Mycoplasmatota</taxon>
        <taxon>Mycoplasmoidales</taxon>
        <taxon>Mycoplasmoidaceae</taxon>
        <taxon>Ureaplasma</taxon>
    </lineage>
</organism>
<evidence type="ECO:0000313" key="1">
    <source>
        <dbReference type="EMBL" id="AJQ45484.1"/>
    </source>
</evidence>
<proteinExistence type="predicted"/>
<dbReference type="PATRIC" id="fig|42094.4.peg.556"/>
<dbReference type="Proteomes" id="UP000032261">
    <property type="component" value="Chromosome"/>
</dbReference>
<reference evidence="1 2" key="1">
    <citation type="journal article" date="2015" name="Genome Announc.">
        <title>Genome Sequence of Ureaplasma diversum Strain ATCC 49782.</title>
        <authorList>
            <person name="Marques L.M."/>
            <person name="Guimaraes A.M."/>
            <person name="Martins H.B."/>
            <person name="Rezende I.S."/>
            <person name="Barbosa M.S."/>
            <person name="Campos G.B."/>
            <person name="do Nascimento N.C."/>
            <person name="Dos Santos A.P."/>
            <person name="Amorim A.T."/>
            <person name="Santos V.M."/>
            <person name="Messick J.B."/>
            <person name="Timenetsky J."/>
        </authorList>
    </citation>
    <scope>NUCLEOTIDE SEQUENCE [LARGE SCALE GENOMIC DNA]</scope>
    <source>
        <strain evidence="1 2">ATCC 49782</strain>
    </source>
</reference>
<dbReference type="KEGG" id="ude:JM47_02800"/>
<dbReference type="STRING" id="42094.JM47_02800"/>
<dbReference type="REBASE" id="106637">
    <property type="entry name" value="M.Udi49782ORF2800P"/>
</dbReference>
<keyword evidence="1" id="KW-0808">Transferase</keyword>
<evidence type="ECO:0000313" key="2">
    <source>
        <dbReference type="Proteomes" id="UP000032261"/>
    </source>
</evidence>
<dbReference type="GO" id="GO:0008168">
    <property type="term" value="F:methyltransferase activity"/>
    <property type="evidence" value="ECO:0007669"/>
    <property type="project" value="UniProtKB-KW"/>
</dbReference>
<dbReference type="HOGENOM" id="CLU_144759_0_0_14"/>
<dbReference type="GO" id="GO:0032259">
    <property type="term" value="P:methylation"/>
    <property type="evidence" value="ECO:0007669"/>
    <property type="project" value="UniProtKB-KW"/>
</dbReference>
<dbReference type="AlphaFoldDB" id="A0A0C5RQ22"/>
<sequence>MTKSLKSLEEYKEDLKNISKSLLNDDQKSLIIEILENSKEQNLDNIFQLLIQKVKIGFTFDVAPSVDAKQVALLTKDDKMSFVNDYLKHQNNNLIIGENYDVLKNLIVLERERERERSVRR</sequence>
<gene>
    <name evidence="1" type="ORF">JM47_02800</name>
</gene>
<dbReference type="RefSeq" id="WP_244870374.1">
    <property type="nucleotide sequence ID" value="NZ_CP009770.1"/>
</dbReference>
<keyword evidence="1" id="KW-0489">Methyltransferase</keyword>
<dbReference type="EMBL" id="CP009770">
    <property type="protein sequence ID" value="AJQ45484.1"/>
    <property type="molecule type" value="Genomic_DNA"/>
</dbReference>
<name>A0A0C5RQ22_9BACT</name>
<protein>
    <submittedName>
        <fullName evidence="1">Type III restriction-modification system: methylase</fullName>
    </submittedName>
</protein>
<accession>A0A0C5RQ22</accession>